<organism evidence="2 3">
    <name type="scientific">Allocoleopsis franciscana PCC 7113</name>
    <dbReference type="NCBI Taxonomy" id="1173027"/>
    <lineage>
        <taxon>Bacteria</taxon>
        <taxon>Bacillati</taxon>
        <taxon>Cyanobacteriota</taxon>
        <taxon>Cyanophyceae</taxon>
        <taxon>Coleofasciculales</taxon>
        <taxon>Coleofasciculaceae</taxon>
        <taxon>Allocoleopsis</taxon>
        <taxon>Allocoleopsis franciscana</taxon>
    </lineage>
</organism>
<dbReference type="KEGG" id="mic:Mic7113_4615"/>
<feature type="transmembrane region" description="Helical" evidence="1">
    <location>
        <begin position="1124"/>
        <end position="1141"/>
    </location>
</feature>
<feature type="transmembrane region" description="Helical" evidence="1">
    <location>
        <begin position="1153"/>
        <end position="1171"/>
    </location>
</feature>
<proteinExistence type="predicted"/>
<dbReference type="eggNOG" id="ENOG502Z85Z">
    <property type="taxonomic scope" value="Bacteria"/>
</dbReference>
<feature type="transmembrane region" description="Helical" evidence="1">
    <location>
        <begin position="955"/>
        <end position="983"/>
    </location>
</feature>
<keyword evidence="1" id="KW-0472">Membrane</keyword>
<feature type="transmembrane region" description="Helical" evidence="1">
    <location>
        <begin position="335"/>
        <end position="357"/>
    </location>
</feature>
<feature type="transmembrane region" description="Helical" evidence="1">
    <location>
        <begin position="190"/>
        <end position="208"/>
    </location>
</feature>
<keyword evidence="3" id="KW-1185">Reference proteome</keyword>
<feature type="transmembrane region" description="Helical" evidence="1">
    <location>
        <begin position="520"/>
        <end position="538"/>
    </location>
</feature>
<dbReference type="EMBL" id="CP003630">
    <property type="protein sequence ID" value="AFZ20295.1"/>
    <property type="molecule type" value="Genomic_DNA"/>
</dbReference>
<feature type="transmembrane region" description="Helical" evidence="1">
    <location>
        <begin position="995"/>
        <end position="1015"/>
    </location>
</feature>
<feature type="transmembrane region" description="Helical" evidence="1">
    <location>
        <begin position="866"/>
        <end position="884"/>
    </location>
</feature>
<feature type="transmembrane region" description="Helical" evidence="1">
    <location>
        <begin position="837"/>
        <end position="859"/>
    </location>
</feature>
<feature type="transmembrane region" description="Helical" evidence="1">
    <location>
        <begin position="220"/>
        <end position="241"/>
    </location>
</feature>
<feature type="transmembrane region" description="Helical" evidence="1">
    <location>
        <begin position="1304"/>
        <end position="1320"/>
    </location>
</feature>
<feature type="transmembrane region" description="Helical" evidence="1">
    <location>
        <begin position="1352"/>
        <end position="1370"/>
    </location>
</feature>
<gene>
    <name evidence="2" type="ORF">Mic7113_4615</name>
</gene>
<feature type="transmembrane region" description="Helical" evidence="1">
    <location>
        <begin position="247"/>
        <end position="265"/>
    </location>
</feature>
<reference evidence="2 3" key="1">
    <citation type="submission" date="2012-06" db="EMBL/GenBank/DDBJ databases">
        <title>Finished chromosome of genome of Microcoleus sp. PCC 7113.</title>
        <authorList>
            <consortium name="US DOE Joint Genome Institute"/>
            <person name="Gugger M."/>
            <person name="Coursin T."/>
            <person name="Rippka R."/>
            <person name="Tandeau De Marsac N."/>
            <person name="Huntemann M."/>
            <person name="Wei C.-L."/>
            <person name="Han J."/>
            <person name="Detter J.C."/>
            <person name="Han C."/>
            <person name="Tapia R."/>
            <person name="Chen A."/>
            <person name="Kyrpides N."/>
            <person name="Mavromatis K."/>
            <person name="Markowitz V."/>
            <person name="Szeto E."/>
            <person name="Ivanova N."/>
            <person name="Pagani I."/>
            <person name="Pati A."/>
            <person name="Goodwin L."/>
            <person name="Nordberg H.P."/>
            <person name="Cantor M.N."/>
            <person name="Hua S.X."/>
            <person name="Woyke T."/>
            <person name="Kerfeld C.A."/>
        </authorList>
    </citation>
    <scope>NUCLEOTIDE SEQUENCE [LARGE SCALE GENOMIC DNA]</scope>
    <source>
        <strain evidence="2 3">PCC 7113</strain>
    </source>
</reference>
<feature type="transmembrane region" description="Helical" evidence="1">
    <location>
        <begin position="725"/>
        <end position="745"/>
    </location>
</feature>
<feature type="transmembrane region" description="Helical" evidence="1">
    <location>
        <begin position="1061"/>
        <end position="1080"/>
    </location>
</feature>
<dbReference type="RefSeq" id="WP_015184431.1">
    <property type="nucleotide sequence ID" value="NC_019738.1"/>
</dbReference>
<feature type="transmembrane region" description="Helical" evidence="1">
    <location>
        <begin position="572"/>
        <end position="593"/>
    </location>
</feature>
<keyword evidence="1" id="KW-1133">Transmembrane helix</keyword>
<feature type="transmembrane region" description="Helical" evidence="1">
    <location>
        <begin position="1027"/>
        <end position="1049"/>
    </location>
</feature>
<dbReference type="Proteomes" id="UP000010471">
    <property type="component" value="Chromosome"/>
</dbReference>
<protein>
    <recommendedName>
        <fullName evidence="4">DUF2157 domain-containing protein</fullName>
    </recommendedName>
</protein>
<evidence type="ECO:0000256" key="1">
    <source>
        <dbReference type="SAM" id="Phobius"/>
    </source>
</evidence>
<dbReference type="PATRIC" id="fig|1173027.3.peg.5105"/>
<accession>K9WIQ4</accession>
<feature type="transmembrane region" description="Helical" evidence="1">
    <location>
        <begin position="488"/>
        <end position="508"/>
    </location>
</feature>
<feature type="transmembrane region" description="Helical" evidence="1">
    <location>
        <begin position="1227"/>
        <end position="1244"/>
    </location>
</feature>
<evidence type="ECO:0000313" key="3">
    <source>
        <dbReference type="Proteomes" id="UP000010471"/>
    </source>
</evidence>
<name>K9WIQ4_9CYAN</name>
<dbReference type="HOGENOM" id="CLU_256352_0_0_3"/>
<feature type="transmembrane region" description="Helical" evidence="1">
    <location>
        <begin position="698"/>
        <end position="718"/>
    </location>
</feature>
<feature type="transmembrane region" description="Helical" evidence="1">
    <location>
        <begin position="158"/>
        <end position="178"/>
    </location>
</feature>
<feature type="transmembrane region" description="Helical" evidence="1">
    <location>
        <begin position="666"/>
        <end position="686"/>
    </location>
</feature>
<evidence type="ECO:0008006" key="4">
    <source>
        <dbReference type="Google" id="ProtNLM"/>
    </source>
</evidence>
<feature type="transmembrane region" description="Helical" evidence="1">
    <location>
        <begin position="1183"/>
        <end position="1198"/>
    </location>
</feature>
<keyword evidence="1" id="KW-0812">Transmembrane</keyword>
<feature type="transmembrane region" description="Helical" evidence="1">
    <location>
        <begin position="800"/>
        <end position="817"/>
    </location>
</feature>
<evidence type="ECO:0000313" key="2">
    <source>
        <dbReference type="EMBL" id="AFZ20295.1"/>
    </source>
</evidence>
<feature type="transmembrane region" description="Helical" evidence="1">
    <location>
        <begin position="1325"/>
        <end position="1346"/>
    </location>
</feature>
<dbReference type="STRING" id="1173027.Mic7113_4615"/>
<feature type="transmembrane region" description="Helical" evidence="1">
    <location>
        <begin position="765"/>
        <end position="788"/>
    </location>
</feature>
<feature type="transmembrane region" description="Helical" evidence="1">
    <location>
        <begin position="890"/>
        <end position="910"/>
    </location>
</feature>
<sequence>MSSPRDSEVPLPSADRSITIEVTTSTAQPALLKGLGIWRRLGLLSQTQLKVELTTQASNPELLQGLDAFLRLGLLSDNLVQKLCRENLTCPLPQTIVTPTVSTASAPVSSRTPTAKPLPEFATDFAPEERTVPVPKQPSPSPTWLTEMLQSFQAELSVRWLLFLGVFMVVVSSGVLAASQWQNFPASGQYGVLLGYTLTFWAVCAWANRQSNLRLTAQTLQIVTLLLVPVNFWAMDGFGLWRNPVDWIVVACATPILSVIAFFIWKREQQPRLPILNYLGLSYLHWGWSLPGFPLVAVYVGTSTTLATFYQECRRRKPQDRINSSQSGGRASPDILHPATFQIAVYGIGILLFRAIFVAGVDIQQLGLAIGAYGGFLSWLSQQQRKLSAEESELPQLSWEWLGGGLLFVGWLVSVGVEFPWQAIAVSGLGLWFFGSRLQRFWQRLDFSAILCIKLQSLWLFWRLIPSDIQTQLVVTATQLTSSQDTPFALLSLVLFPYLIMIVGLIDWLERREKTHLAEFGEAIALSFGTLLTVLSSVNPLLRTLNLLNSTITLGIVSQRRGILGSSRNLELLVYLTHITGITTILCAIDYLLPHLSRGEWAAILLALMVGEWALSLGNQESRVGAVPTFPPASRGGAPVPAQAPAVGAMPPSTPRIAQSPIWRRSAWHVGLALAGLSYVLLWVNYQTAWENPTVNVTYWGLLWLVTPLSLTGVATWTSGSRRQFASALSIAALVLLQFLTLGIPSLRLVSLGVATILMFVNTRYLRVVSAAGITVGFGLSFVGMCLWEGIPGLPPLSPEGWLVAGAIALTILWLMRSWLIRRSTELASLYVPATDSWAIALCSLELILLTLHSLAVYWAFFSPEVTVLVAGIVTMGAIVYRSWHHPSNWSIYALGWCLELLTAEGLGFFGRSALNLAIANLALGLIAQLAGDWWQRRTGRSHLRSSWHVIPLLYGILGSVLRWGTFANWTGFSTLTLAVIAIGVGRRRQAFKPLLYLALLGVSVSAYEILLYQLSQLSGGSTGDGLIVMAGLGTSIMYAYRVLSPWLIQYLHLTKEELKTIAHLHWAWSSLLLIGATTYQPQSLMLGFGVGAFLVQYAIFQGRNTSAREEEDDDPVVRGSGEIWVYLGFLEAFGMRLYWLNLPIARLLSGPLGPWKGAIASIFAYFLFILPWERWGWQKRPWTVAAIAIPLIAVAESPMGNSLVSLLIIAGYYVFFAILNQQIRFTYLSAFLIDWVLYRWFWHLKLSDSLWYVTPLALSLLYMAQVDPNLKKPEEKPMRHFLRLLGSGAICVVALWSNQWSGLVPGIISLLVIFVGLGLRIRAYLYVGTATFLINAFYQLGILIFDYPFSKWVVGLLVGIAFIWIAANFETRREQITALLRNWITELHNWE</sequence>